<dbReference type="OrthoDB" id="1881424at2759"/>
<comment type="catalytic activity">
    <reaction evidence="9">
        <text>L-threonyl-[protein] + ATP = O-phospho-L-threonyl-[protein] + ADP + H(+)</text>
        <dbReference type="Rhea" id="RHEA:46608"/>
        <dbReference type="Rhea" id="RHEA-COMP:11060"/>
        <dbReference type="Rhea" id="RHEA-COMP:11605"/>
        <dbReference type="ChEBI" id="CHEBI:15378"/>
        <dbReference type="ChEBI" id="CHEBI:30013"/>
        <dbReference type="ChEBI" id="CHEBI:30616"/>
        <dbReference type="ChEBI" id="CHEBI:61977"/>
        <dbReference type="ChEBI" id="CHEBI:456216"/>
        <dbReference type="EC" id="2.7.11.1"/>
    </reaction>
</comment>
<evidence type="ECO:0000256" key="8">
    <source>
        <dbReference type="ARBA" id="ARBA00023211"/>
    </source>
</evidence>
<evidence type="ECO:0000256" key="7">
    <source>
        <dbReference type="ARBA" id="ARBA00022840"/>
    </source>
</evidence>
<feature type="domain" description="NAF" evidence="13">
    <location>
        <begin position="436"/>
        <end position="460"/>
    </location>
</feature>
<reference evidence="14" key="1">
    <citation type="submission" date="2021-01" db="EMBL/GenBank/DDBJ databases">
        <title>Adiantum capillus-veneris genome.</title>
        <authorList>
            <person name="Fang Y."/>
            <person name="Liao Q."/>
        </authorList>
    </citation>
    <scope>NUCLEOTIDE SEQUENCE</scope>
    <source>
        <strain evidence="14">H3</strain>
        <tissue evidence="14">Leaf</tissue>
    </source>
</reference>
<dbReference type="Proteomes" id="UP000886520">
    <property type="component" value="Chromosome 2"/>
</dbReference>
<name>A0A9D4VB81_ADICA</name>
<dbReference type="Gene3D" id="3.30.310.80">
    <property type="entry name" value="Kinase associated domain 1, KA1"/>
    <property type="match status" value="1"/>
</dbReference>
<comment type="caution">
    <text evidence="14">The sequence shown here is derived from an EMBL/GenBank/DDBJ whole genome shotgun (WGS) entry which is preliminary data.</text>
</comment>
<comment type="catalytic activity">
    <reaction evidence="10">
        <text>L-seryl-[protein] + ATP = O-phospho-L-seryl-[protein] + ADP + H(+)</text>
        <dbReference type="Rhea" id="RHEA:17989"/>
        <dbReference type="Rhea" id="RHEA-COMP:9863"/>
        <dbReference type="Rhea" id="RHEA-COMP:11604"/>
        <dbReference type="ChEBI" id="CHEBI:15378"/>
        <dbReference type="ChEBI" id="CHEBI:29999"/>
        <dbReference type="ChEBI" id="CHEBI:30616"/>
        <dbReference type="ChEBI" id="CHEBI:83421"/>
        <dbReference type="ChEBI" id="CHEBI:456216"/>
        <dbReference type="EC" id="2.7.11.1"/>
    </reaction>
</comment>
<keyword evidence="5 11" id="KW-0547">Nucleotide-binding</keyword>
<dbReference type="InterPro" id="IPR011009">
    <property type="entry name" value="Kinase-like_dom_sf"/>
</dbReference>
<dbReference type="PROSITE" id="PS50011">
    <property type="entry name" value="PROTEIN_KINASE_DOM"/>
    <property type="match status" value="1"/>
</dbReference>
<dbReference type="PROSITE" id="PS00107">
    <property type="entry name" value="PROTEIN_KINASE_ATP"/>
    <property type="match status" value="1"/>
</dbReference>
<dbReference type="PANTHER" id="PTHR43895:SF123">
    <property type="entry name" value="NON-SPECIFIC SERINE_THREONINE PROTEIN KINASE"/>
    <property type="match status" value="1"/>
</dbReference>
<dbReference type="FunFam" id="1.10.510.10:FF:000279">
    <property type="entry name" value="Non-specific serine/threonine protein kinase"/>
    <property type="match status" value="1"/>
</dbReference>
<dbReference type="Pfam" id="PF00069">
    <property type="entry name" value="Pkinase"/>
    <property type="match status" value="1"/>
</dbReference>
<keyword evidence="7 11" id="KW-0067">ATP-binding</keyword>
<evidence type="ECO:0000259" key="12">
    <source>
        <dbReference type="PROSITE" id="PS50011"/>
    </source>
</evidence>
<dbReference type="PROSITE" id="PS50816">
    <property type="entry name" value="NAF"/>
    <property type="match status" value="1"/>
</dbReference>
<keyword evidence="4" id="KW-0808">Transferase</keyword>
<evidence type="ECO:0000313" key="14">
    <source>
        <dbReference type="EMBL" id="KAI5082272.1"/>
    </source>
</evidence>
<accession>A0A9D4VB81</accession>
<evidence type="ECO:0000313" key="15">
    <source>
        <dbReference type="Proteomes" id="UP000886520"/>
    </source>
</evidence>
<evidence type="ECO:0000256" key="4">
    <source>
        <dbReference type="ARBA" id="ARBA00022679"/>
    </source>
</evidence>
<dbReference type="InterPro" id="IPR018451">
    <property type="entry name" value="NAF/FISL_domain"/>
</dbReference>
<dbReference type="GO" id="GO:0007165">
    <property type="term" value="P:signal transduction"/>
    <property type="evidence" value="ECO:0007669"/>
    <property type="project" value="InterPro"/>
</dbReference>
<dbReference type="EMBL" id="JABFUD020000003">
    <property type="protein sequence ID" value="KAI5082272.1"/>
    <property type="molecule type" value="Genomic_DNA"/>
</dbReference>
<evidence type="ECO:0000256" key="1">
    <source>
        <dbReference type="ARBA" id="ARBA00006234"/>
    </source>
</evidence>
<organism evidence="14 15">
    <name type="scientific">Adiantum capillus-veneris</name>
    <name type="common">Maidenhair fern</name>
    <dbReference type="NCBI Taxonomy" id="13818"/>
    <lineage>
        <taxon>Eukaryota</taxon>
        <taxon>Viridiplantae</taxon>
        <taxon>Streptophyta</taxon>
        <taxon>Embryophyta</taxon>
        <taxon>Tracheophyta</taxon>
        <taxon>Polypodiopsida</taxon>
        <taxon>Polypodiidae</taxon>
        <taxon>Polypodiales</taxon>
        <taxon>Pteridineae</taxon>
        <taxon>Pteridaceae</taxon>
        <taxon>Vittarioideae</taxon>
        <taxon>Adiantum</taxon>
    </lineage>
</organism>
<keyword evidence="3" id="KW-0723">Serine/threonine-protein kinase</keyword>
<dbReference type="Gene3D" id="3.30.200.20">
    <property type="entry name" value="Phosphorylase Kinase, domain 1"/>
    <property type="match status" value="1"/>
</dbReference>
<evidence type="ECO:0000256" key="2">
    <source>
        <dbReference type="ARBA" id="ARBA00012513"/>
    </source>
</evidence>
<dbReference type="SUPFAM" id="SSF56112">
    <property type="entry name" value="Protein kinase-like (PK-like)"/>
    <property type="match status" value="1"/>
</dbReference>
<keyword evidence="8" id="KW-0464">Manganese</keyword>
<proteinExistence type="inferred from homology"/>
<evidence type="ECO:0000256" key="6">
    <source>
        <dbReference type="ARBA" id="ARBA00022777"/>
    </source>
</evidence>
<dbReference type="InterPro" id="IPR017441">
    <property type="entry name" value="Protein_kinase_ATP_BS"/>
</dbReference>
<feature type="domain" description="Protein kinase" evidence="12">
    <location>
        <begin position="145"/>
        <end position="400"/>
    </location>
</feature>
<dbReference type="Pfam" id="PF03822">
    <property type="entry name" value="NAF"/>
    <property type="match status" value="1"/>
</dbReference>
<dbReference type="InterPro" id="IPR004041">
    <property type="entry name" value="NAF_dom"/>
</dbReference>
<protein>
    <recommendedName>
        <fullName evidence="2">non-specific serine/threonine protein kinase</fullName>
        <ecNumber evidence="2">2.7.11.1</ecNumber>
    </recommendedName>
</protein>
<dbReference type="SMART" id="SM00220">
    <property type="entry name" value="S_TKc"/>
    <property type="match status" value="1"/>
</dbReference>
<evidence type="ECO:0000259" key="13">
    <source>
        <dbReference type="PROSITE" id="PS50816"/>
    </source>
</evidence>
<sequence>MQVGISPSSSRTCKGATKHAKVLAKSEHSYWTELKRITAEALDSLGRILRLYDVGLAAPRAGWMRFPLKEVQIFSQQQRQPQQQQPWLRMVNLKTFPRSSPYPRDLPPSSDFLLLGPAATVHDMHAPSTMSDKGYSNARTRVGRYELGRTLGEGNFAKVKHARNIETGKHVAIKILDKAKIYKENMVEQIKREISTMKRASHPNVVQLFEVMASKTKIYFVLEYVNGGELFNKINREKRLKEDEARRYFQQLINAVDYCHSRGVYHRDLKPENLLLDSHGNLRISDFGLSALPQQCREDGLLHTTCGTPNYVAPEVIVNRGYDGAKADLWSCGVILFVLMAGYLPFDDKNLLNLYKKIYKGEFSFPDWFSSGAKRLIAKILTPNPKHRITVAQILQDPWFRKGYKPIKQAAFQNVKLDDVDAVFSESKAELVTELKRPASLNAFELISLNKGLDLSGLFEDELESKQASHFTSKLSAPEIISKMEETAKPLGFSVQKRDYKMKLQGADPGRKGHLSIATEIFEVTPSLFMVEIQKAAGDTVEYDKFYKSFSTEEIG</sequence>
<dbReference type="Gene3D" id="1.10.510.10">
    <property type="entry name" value="Transferase(Phosphotransferase) domain 1"/>
    <property type="match status" value="1"/>
</dbReference>
<evidence type="ECO:0000256" key="11">
    <source>
        <dbReference type="PROSITE-ProRule" id="PRU10141"/>
    </source>
</evidence>
<keyword evidence="15" id="KW-1185">Reference proteome</keyword>
<evidence type="ECO:0000256" key="9">
    <source>
        <dbReference type="ARBA" id="ARBA00047899"/>
    </source>
</evidence>
<evidence type="ECO:0000256" key="5">
    <source>
        <dbReference type="ARBA" id="ARBA00022741"/>
    </source>
</evidence>
<dbReference type="CDD" id="cd14663">
    <property type="entry name" value="STKc_SnRK3"/>
    <property type="match status" value="1"/>
</dbReference>
<evidence type="ECO:0000256" key="10">
    <source>
        <dbReference type="ARBA" id="ARBA00048679"/>
    </source>
</evidence>
<gene>
    <name evidence="14" type="ORF">GOP47_0002015</name>
</gene>
<keyword evidence="6" id="KW-0418">Kinase</keyword>
<dbReference type="GO" id="GO:0004674">
    <property type="term" value="F:protein serine/threonine kinase activity"/>
    <property type="evidence" value="ECO:0007669"/>
    <property type="project" value="UniProtKB-KW"/>
</dbReference>
<dbReference type="CDD" id="cd12195">
    <property type="entry name" value="CIPK_C"/>
    <property type="match status" value="1"/>
</dbReference>
<dbReference type="AlphaFoldDB" id="A0A9D4VB81"/>
<dbReference type="InterPro" id="IPR000719">
    <property type="entry name" value="Prot_kinase_dom"/>
</dbReference>
<dbReference type="PANTHER" id="PTHR43895">
    <property type="entry name" value="CALCIUM/CALMODULIN-DEPENDENT PROTEIN KINASE KINASE-RELATED"/>
    <property type="match status" value="1"/>
</dbReference>
<dbReference type="FunFam" id="3.30.310.80:FF:000002">
    <property type="entry name" value="Non-specific serine/threonine protein kinase"/>
    <property type="match status" value="1"/>
</dbReference>
<dbReference type="FunFam" id="3.30.200.20:FF:000096">
    <property type="entry name" value="Non-specific serine/threonine protein kinase"/>
    <property type="match status" value="1"/>
</dbReference>
<evidence type="ECO:0000256" key="3">
    <source>
        <dbReference type="ARBA" id="ARBA00022527"/>
    </source>
</evidence>
<dbReference type="EC" id="2.7.11.1" evidence="2"/>
<dbReference type="InterPro" id="IPR008271">
    <property type="entry name" value="Ser/Thr_kinase_AS"/>
</dbReference>
<feature type="binding site" evidence="11">
    <location>
        <position position="174"/>
    </location>
    <ligand>
        <name>ATP</name>
        <dbReference type="ChEBI" id="CHEBI:30616"/>
    </ligand>
</feature>
<dbReference type="PROSITE" id="PS00108">
    <property type="entry name" value="PROTEIN_KINASE_ST"/>
    <property type="match status" value="1"/>
</dbReference>
<comment type="similarity">
    <text evidence="1">Belongs to the protein kinase superfamily. CAMK Ser/Thr protein kinase family. SNF1 subfamily.</text>
</comment>
<dbReference type="GO" id="GO:0005524">
    <property type="term" value="F:ATP binding"/>
    <property type="evidence" value="ECO:0007669"/>
    <property type="project" value="UniProtKB-UniRule"/>
</dbReference>